<proteinExistence type="predicted"/>
<keyword evidence="4" id="KW-1185">Reference proteome</keyword>
<evidence type="ECO:0000313" key="4">
    <source>
        <dbReference type="Proteomes" id="UP000078555"/>
    </source>
</evidence>
<dbReference type="Proteomes" id="UP000078550">
    <property type="component" value="Unassembled WGS sequence"/>
</dbReference>
<dbReference type="Proteomes" id="UP000078555">
    <property type="component" value="Unassembled WGS sequence"/>
</dbReference>
<evidence type="ECO:0000313" key="1">
    <source>
        <dbReference type="EMBL" id="SBT33679.1"/>
    </source>
</evidence>
<reference evidence="3 4" key="2">
    <citation type="submission" date="2016-05" db="EMBL/GenBank/DDBJ databases">
        <authorList>
            <person name="Naeem Raeece"/>
        </authorList>
    </citation>
    <scope>NUCLEOTIDE SEQUENCE [LARGE SCALE GENOMIC DNA]</scope>
</reference>
<dbReference type="EMBL" id="FLRD01000058">
    <property type="protein sequence ID" value="SBT33679.1"/>
    <property type="molecule type" value="Genomic_DNA"/>
</dbReference>
<organism evidence="2 3">
    <name type="scientific">Plasmodium ovale wallikeri</name>
    <dbReference type="NCBI Taxonomy" id="864142"/>
    <lineage>
        <taxon>Eukaryota</taxon>
        <taxon>Sar</taxon>
        <taxon>Alveolata</taxon>
        <taxon>Apicomplexa</taxon>
        <taxon>Aconoidasida</taxon>
        <taxon>Haemosporida</taxon>
        <taxon>Plasmodiidae</taxon>
        <taxon>Plasmodium</taxon>
        <taxon>Plasmodium (Plasmodium)</taxon>
    </lineage>
</organism>
<accession>A0A1A8YR55</accession>
<gene>
    <name evidence="1" type="ORF">POVWA1_018410</name>
    <name evidence="2" type="ORF">POVWA2_018320</name>
</gene>
<evidence type="ECO:0000313" key="2">
    <source>
        <dbReference type="EMBL" id="SBT34115.1"/>
    </source>
</evidence>
<sequence length="93" mass="11380">MKRRGICCDEICNKCGRERDGGEAMRPCYTRRYTIRRNKVELVNNYEWLFFSSFCTLFMRNEHTNVRTMYEWVGTHTQEGTYMWIDVRVYVRT</sequence>
<dbReference type="AlphaFoldDB" id="A0A1A8YR55"/>
<reference evidence="2" key="1">
    <citation type="submission" date="2016-05" db="EMBL/GenBank/DDBJ databases">
        <authorList>
            <person name="Lavstsen T."/>
            <person name="Jespersen J.S."/>
        </authorList>
    </citation>
    <scope>NUCLEOTIDE SEQUENCE [LARGE SCALE GENOMIC DNA]</scope>
</reference>
<name>A0A1A8YR55_PLAOA</name>
<dbReference type="EMBL" id="FLRE01000070">
    <property type="protein sequence ID" value="SBT34115.1"/>
    <property type="molecule type" value="Genomic_DNA"/>
</dbReference>
<evidence type="ECO:0000313" key="3">
    <source>
        <dbReference type="Proteomes" id="UP000078550"/>
    </source>
</evidence>
<protein>
    <submittedName>
        <fullName evidence="2">Uncharacterized protein</fullName>
    </submittedName>
</protein>